<protein>
    <submittedName>
        <fullName evidence="1">Uncharacterized protein</fullName>
    </submittedName>
</protein>
<reference evidence="1 2" key="1">
    <citation type="journal article" date="2019" name="Nat. Ecol. Evol.">
        <title>Megaphylogeny resolves global patterns of mushroom evolution.</title>
        <authorList>
            <person name="Varga T."/>
            <person name="Krizsan K."/>
            <person name="Foldi C."/>
            <person name="Dima B."/>
            <person name="Sanchez-Garcia M."/>
            <person name="Sanchez-Ramirez S."/>
            <person name="Szollosi G.J."/>
            <person name="Szarkandi J.G."/>
            <person name="Papp V."/>
            <person name="Albert L."/>
            <person name="Andreopoulos W."/>
            <person name="Angelini C."/>
            <person name="Antonin V."/>
            <person name="Barry K.W."/>
            <person name="Bougher N.L."/>
            <person name="Buchanan P."/>
            <person name="Buyck B."/>
            <person name="Bense V."/>
            <person name="Catcheside P."/>
            <person name="Chovatia M."/>
            <person name="Cooper J."/>
            <person name="Damon W."/>
            <person name="Desjardin D."/>
            <person name="Finy P."/>
            <person name="Geml J."/>
            <person name="Haridas S."/>
            <person name="Hughes K."/>
            <person name="Justo A."/>
            <person name="Karasinski D."/>
            <person name="Kautmanova I."/>
            <person name="Kiss B."/>
            <person name="Kocsube S."/>
            <person name="Kotiranta H."/>
            <person name="LaButti K.M."/>
            <person name="Lechner B.E."/>
            <person name="Liimatainen K."/>
            <person name="Lipzen A."/>
            <person name="Lukacs Z."/>
            <person name="Mihaltcheva S."/>
            <person name="Morgado L.N."/>
            <person name="Niskanen T."/>
            <person name="Noordeloos M.E."/>
            <person name="Ohm R.A."/>
            <person name="Ortiz-Santana B."/>
            <person name="Ovrebo C."/>
            <person name="Racz N."/>
            <person name="Riley R."/>
            <person name="Savchenko A."/>
            <person name="Shiryaev A."/>
            <person name="Soop K."/>
            <person name="Spirin V."/>
            <person name="Szebenyi C."/>
            <person name="Tomsovsky M."/>
            <person name="Tulloss R.E."/>
            <person name="Uehling J."/>
            <person name="Grigoriev I.V."/>
            <person name="Vagvolgyi C."/>
            <person name="Papp T."/>
            <person name="Martin F.M."/>
            <person name="Miettinen O."/>
            <person name="Hibbett D.S."/>
            <person name="Nagy L.G."/>
        </authorList>
    </citation>
    <scope>NUCLEOTIDE SEQUENCE [LARGE SCALE GENOMIC DNA]</scope>
    <source>
        <strain evidence="1 2">NL-1719</strain>
    </source>
</reference>
<evidence type="ECO:0000313" key="2">
    <source>
        <dbReference type="Proteomes" id="UP000308600"/>
    </source>
</evidence>
<keyword evidence="2" id="KW-1185">Reference proteome</keyword>
<name>A0ACD3B9V0_9AGAR</name>
<gene>
    <name evidence="1" type="ORF">BDN72DRAFT_833230</name>
</gene>
<sequence length="736" mass="84561">MDFDFPFLDIEDEQLNEVAPNAQHTFSDSGLRPKYITKGFLKNLPFNEEEIEEPKNRMQRIGFRHYSEPHTTYNFLAVATAINLRAKRQQRRSPIPQLLELPVELITEVFGHLHPIDLYHLTLANGTLRDLVASPSALPLWKIVWDRHPSVAPCPPDVAYPRWASLIFGPAVCDECNLSIALPNFTYRKRYCNTCFYARVEQTTLPAPVRPLIAGSFWTNDYVRYTDQDSYYGVSYHQVDVEPILKQYNQLEADVSKNLPGSEEKMAAFVLASQTRADAVRALAQKGNAWFSETYKAFSARQDAKLSYFIGRMRRSVLKMGFAEADLGDFDSGVKRLWAHNPNARLSWRYAKRMRGRILGVADQSRKHKIAADQLKRQESCKEVFRGVYRDYRREVKPVMWYTLPSDDEVFDLCRWFIHESSKEDKPVDLSECRYAFESETEKIATWFDRRREALLSSPSLTDPDSPLPPMEQMALATSIFACGACRTFNDPSISSGQSSGAALFGWDDVALHSNCSRLYEERAYRNISPSIPARGFVQHVLQKLNLDPNTTLASTLDEQNLWFICENCVSWKYIKTFTWREYVRHIVRSDIYHGAQNPEADYRILTPEAAFYVQLRREADPAKKDSTWSCNHCPEHLDALVVHATAVQHVKEAHGIQRPILGIDFIHYPLFVRSPMKPGPLPHEPGNHQCLACPSPMPRHMYNLPSVKMHLKDKHQISSPVEGEHWRVVPLLLPQ</sequence>
<organism evidence="1 2">
    <name type="scientific">Pluteus cervinus</name>
    <dbReference type="NCBI Taxonomy" id="181527"/>
    <lineage>
        <taxon>Eukaryota</taxon>
        <taxon>Fungi</taxon>
        <taxon>Dikarya</taxon>
        <taxon>Basidiomycota</taxon>
        <taxon>Agaricomycotina</taxon>
        <taxon>Agaricomycetes</taxon>
        <taxon>Agaricomycetidae</taxon>
        <taxon>Agaricales</taxon>
        <taxon>Pluteineae</taxon>
        <taxon>Pluteaceae</taxon>
        <taxon>Pluteus</taxon>
    </lineage>
</organism>
<dbReference type="Proteomes" id="UP000308600">
    <property type="component" value="Unassembled WGS sequence"/>
</dbReference>
<accession>A0ACD3B9V0</accession>
<evidence type="ECO:0000313" key="1">
    <source>
        <dbReference type="EMBL" id="TFK74696.1"/>
    </source>
</evidence>
<proteinExistence type="predicted"/>
<dbReference type="EMBL" id="ML208267">
    <property type="protein sequence ID" value="TFK74696.1"/>
    <property type="molecule type" value="Genomic_DNA"/>
</dbReference>